<dbReference type="GO" id="GO:0043023">
    <property type="term" value="F:ribosomal large subunit binding"/>
    <property type="evidence" value="ECO:0007669"/>
    <property type="project" value="TreeGrafter"/>
</dbReference>
<sequence length="126" mass="14584">MDKNSLAIAKMAAAAAEDKKAKDTAILKISKLTLIADYFVITSGGSEPQLKAISNFITRKLKENKIRLLHYEGKPETGWILLDYGDIIVHIFSKEKRDFYDLEYIWQEAKKIRLLKRKKILKEEEQ</sequence>
<dbReference type="EMBL" id="BARW01019890">
    <property type="protein sequence ID" value="GAJ00472.1"/>
    <property type="molecule type" value="Genomic_DNA"/>
</dbReference>
<evidence type="ECO:0000313" key="2">
    <source>
        <dbReference type="EMBL" id="GAJ00472.1"/>
    </source>
</evidence>
<reference evidence="2" key="1">
    <citation type="journal article" date="2014" name="Front. Microbiol.">
        <title>High frequency of phylogenetically diverse reductive dehalogenase-homologous genes in deep subseafloor sedimentary metagenomes.</title>
        <authorList>
            <person name="Kawai M."/>
            <person name="Futagami T."/>
            <person name="Toyoda A."/>
            <person name="Takaki Y."/>
            <person name="Nishi S."/>
            <person name="Hori S."/>
            <person name="Arai W."/>
            <person name="Tsubouchi T."/>
            <person name="Morono Y."/>
            <person name="Uchiyama I."/>
            <person name="Ito T."/>
            <person name="Fujiyama A."/>
            <person name="Inagaki F."/>
            <person name="Takami H."/>
        </authorList>
    </citation>
    <scope>NUCLEOTIDE SEQUENCE</scope>
    <source>
        <strain evidence="2">Expedition CK06-06</strain>
    </source>
</reference>
<name>X1UA75_9ZZZZ</name>
<dbReference type="GO" id="GO:0090071">
    <property type="term" value="P:negative regulation of ribosome biogenesis"/>
    <property type="evidence" value="ECO:0007669"/>
    <property type="project" value="TreeGrafter"/>
</dbReference>
<dbReference type="SUPFAM" id="SSF81301">
    <property type="entry name" value="Nucleotidyltransferase"/>
    <property type="match status" value="1"/>
</dbReference>
<comment type="caution">
    <text evidence="2">The sequence shown here is derived from an EMBL/GenBank/DDBJ whole genome shotgun (WGS) entry which is preliminary data.</text>
</comment>
<evidence type="ECO:0000256" key="1">
    <source>
        <dbReference type="ARBA" id="ARBA00010574"/>
    </source>
</evidence>
<protein>
    <recommendedName>
        <fullName evidence="3">Ribosomal silencing factor RsfS</fullName>
    </recommendedName>
</protein>
<dbReference type="InterPro" id="IPR004394">
    <property type="entry name" value="Iojap/RsfS/C7orf30"/>
</dbReference>
<dbReference type="GO" id="GO:0017148">
    <property type="term" value="P:negative regulation of translation"/>
    <property type="evidence" value="ECO:0007669"/>
    <property type="project" value="TreeGrafter"/>
</dbReference>
<evidence type="ECO:0008006" key="3">
    <source>
        <dbReference type="Google" id="ProtNLM"/>
    </source>
</evidence>
<dbReference type="Pfam" id="PF02410">
    <property type="entry name" value="RsfS"/>
    <property type="match status" value="1"/>
</dbReference>
<organism evidence="2">
    <name type="scientific">marine sediment metagenome</name>
    <dbReference type="NCBI Taxonomy" id="412755"/>
    <lineage>
        <taxon>unclassified sequences</taxon>
        <taxon>metagenomes</taxon>
        <taxon>ecological metagenomes</taxon>
    </lineage>
</organism>
<comment type="similarity">
    <text evidence="1">Belongs to the Iojap/RsfS family.</text>
</comment>
<dbReference type="HAMAP" id="MF_01477">
    <property type="entry name" value="Iojap_RsfS"/>
    <property type="match status" value="1"/>
</dbReference>
<dbReference type="InterPro" id="IPR043519">
    <property type="entry name" value="NT_sf"/>
</dbReference>
<dbReference type="Gene3D" id="3.30.460.10">
    <property type="entry name" value="Beta Polymerase, domain 2"/>
    <property type="match status" value="1"/>
</dbReference>
<dbReference type="AlphaFoldDB" id="X1UA75"/>
<proteinExistence type="inferred from homology"/>
<gene>
    <name evidence="2" type="ORF">S12H4_33705</name>
</gene>
<dbReference type="PANTHER" id="PTHR21043">
    <property type="entry name" value="IOJAP SUPERFAMILY ORTHOLOG"/>
    <property type="match status" value="1"/>
</dbReference>
<dbReference type="PANTHER" id="PTHR21043:SF0">
    <property type="entry name" value="MITOCHONDRIAL ASSEMBLY OF RIBOSOMAL LARGE SUBUNIT PROTEIN 1"/>
    <property type="match status" value="1"/>
</dbReference>
<accession>X1UA75</accession>
<dbReference type="NCBIfam" id="TIGR00090">
    <property type="entry name" value="rsfS_iojap_ybeB"/>
    <property type="match status" value="1"/>
</dbReference>